<keyword evidence="13" id="KW-1185">Reference proteome</keyword>
<dbReference type="Pfam" id="PF00153">
    <property type="entry name" value="Mito_carr"/>
    <property type="match status" value="3"/>
</dbReference>
<dbReference type="EMBL" id="JAODUP010000138">
    <property type="protein sequence ID" value="KAK2160197.1"/>
    <property type="molecule type" value="Genomic_DNA"/>
</dbReference>
<dbReference type="PANTHER" id="PTHR46131:SF1">
    <property type="entry name" value="SD08549P"/>
    <property type="match status" value="1"/>
</dbReference>
<name>A0AAD9JVU7_9ANNE</name>
<dbReference type="InterPro" id="IPR018108">
    <property type="entry name" value="MCP_transmembrane"/>
</dbReference>
<comment type="subcellular location">
    <subcellularLocation>
        <location evidence="1">Mitochondrion inner membrane</location>
        <topology evidence="1">Multi-pass membrane protein</topology>
    </subcellularLocation>
</comment>
<keyword evidence="5" id="KW-0677">Repeat</keyword>
<evidence type="ECO:0000313" key="13">
    <source>
        <dbReference type="Proteomes" id="UP001208570"/>
    </source>
</evidence>
<keyword evidence="6" id="KW-0999">Mitochondrion inner membrane</keyword>
<feature type="repeat" description="Solcar" evidence="10">
    <location>
        <begin position="26"/>
        <end position="106"/>
    </location>
</feature>
<dbReference type="InterPro" id="IPR023395">
    <property type="entry name" value="MCP_dom_sf"/>
</dbReference>
<evidence type="ECO:0000313" key="12">
    <source>
        <dbReference type="EMBL" id="KAK2160197.1"/>
    </source>
</evidence>
<sequence length="302" mass="34621">MTSSQLRAAEVAKKDPESKKQWLRQHFELMEFTCGWGAASINILLTFPLNKLMFRQQLYGIDTKAALRQLYADGKYRLYRGMLPPLIMKTTCLSVMFGMYDGYQRILMVHFPSAPVLVHKGTAALLAGCTEAILLPLERIQTLLQSRHYHRHFNNTIHAFRELWSFGIAEYYRGLTPVLMRNGPSNALFFLLRGKAKDLFPNAESQSTDMLYNFVSGGLLGATISTMFFPVNVVKTHMQSQIGGGFVSFREAFYAVFNERNRCWRAMFRGIHINYIRSLLSWGIINASYELLKSLLFQTRVS</sequence>
<dbReference type="PANTHER" id="PTHR46131">
    <property type="entry name" value="SD08549P"/>
    <property type="match status" value="1"/>
</dbReference>
<dbReference type="InterPro" id="IPR052465">
    <property type="entry name" value="Mito_NAD+_Carrier"/>
</dbReference>
<keyword evidence="9 10" id="KW-0472">Membrane</keyword>
<keyword evidence="7" id="KW-1133">Transmembrane helix</keyword>
<keyword evidence="3 11" id="KW-0813">Transport</keyword>
<evidence type="ECO:0000256" key="4">
    <source>
        <dbReference type="ARBA" id="ARBA00022692"/>
    </source>
</evidence>
<dbReference type="GO" id="GO:0051724">
    <property type="term" value="F:NAD transmembrane transporter activity"/>
    <property type="evidence" value="ECO:0007669"/>
    <property type="project" value="TreeGrafter"/>
</dbReference>
<proteinExistence type="inferred from homology"/>
<evidence type="ECO:0000256" key="3">
    <source>
        <dbReference type="ARBA" id="ARBA00022448"/>
    </source>
</evidence>
<keyword evidence="4 10" id="KW-0812">Transmembrane</keyword>
<evidence type="ECO:0000256" key="6">
    <source>
        <dbReference type="ARBA" id="ARBA00022792"/>
    </source>
</evidence>
<feature type="repeat" description="Solcar" evidence="10">
    <location>
        <begin position="115"/>
        <end position="199"/>
    </location>
</feature>
<dbReference type="SUPFAM" id="SSF103506">
    <property type="entry name" value="Mitochondrial carrier"/>
    <property type="match status" value="1"/>
</dbReference>
<dbReference type="Gene3D" id="1.50.40.10">
    <property type="entry name" value="Mitochondrial carrier domain"/>
    <property type="match status" value="1"/>
</dbReference>
<dbReference type="PROSITE" id="PS50920">
    <property type="entry name" value="SOLCAR"/>
    <property type="match status" value="3"/>
</dbReference>
<evidence type="ECO:0000256" key="11">
    <source>
        <dbReference type="RuleBase" id="RU000488"/>
    </source>
</evidence>
<dbReference type="Proteomes" id="UP001208570">
    <property type="component" value="Unassembled WGS sequence"/>
</dbReference>
<feature type="repeat" description="Solcar" evidence="10">
    <location>
        <begin position="208"/>
        <end position="295"/>
    </location>
</feature>
<evidence type="ECO:0000256" key="5">
    <source>
        <dbReference type="ARBA" id="ARBA00022737"/>
    </source>
</evidence>
<dbReference type="GO" id="GO:0005743">
    <property type="term" value="C:mitochondrial inner membrane"/>
    <property type="evidence" value="ECO:0007669"/>
    <property type="project" value="UniProtKB-SubCell"/>
</dbReference>
<reference evidence="12" key="1">
    <citation type="journal article" date="2023" name="Mol. Biol. Evol.">
        <title>Third-Generation Sequencing Reveals the Adaptive Role of the Epigenome in Three Deep-Sea Polychaetes.</title>
        <authorList>
            <person name="Perez M."/>
            <person name="Aroh O."/>
            <person name="Sun Y."/>
            <person name="Lan Y."/>
            <person name="Juniper S.K."/>
            <person name="Young C.R."/>
            <person name="Angers B."/>
            <person name="Qian P.Y."/>
        </authorList>
    </citation>
    <scope>NUCLEOTIDE SEQUENCE</scope>
    <source>
        <strain evidence="12">P08H-3</strain>
    </source>
</reference>
<keyword evidence="8" id="KW-0496">Mitochondrion</keyword>
<evidence type="ECO:0000256" key="7">
    <source>
        <dbReference type="ARBA" id="ARBA00022989"/>
    </source>
</evidence>
<evidence type="ECO:0000256" key="2">
    <source>
        <dbReference type="ARBA" id="ARBA00006375"/>
    </source>
</evidence>
<gene>
    <name evidence="12" type="ORF">LSH36_138g07002</name>
</gene>
<evidence type="ECO:0000256" key="1">
    <source>
        <dbReference type="ARBA" id="ARBA00004448"/>
    </source>
</evidence>
<accession>A0AAD9JVU7</accession>
<dbReference type="AlphaFoldDB" id="A0AAD9JVU7"/>
<evidence type="ECO:0000256" key="8">
    <source>
        <dbReference type="ARBA" id="ARBA00023128"/>
    </source>
</evidence>
<protein>
    <recommendedName>
        <fullName evidence="14">Solute carrier family 25 member 51</fullName>
    </recommendedName>
</protein>
<comment type="similarity">
    <text evidence="2 11">Belongs to the mitochondrial carrier (TC 2.A.29) family.</text>
</comment>
<evidence type="ECO:0000256" key="9">
    <source>
        <dbReference type="ARBA" id="ARBA00023136"/>
    </source>
</evidence>
<organism evidence="12 13">
    <name type="scientific">Paralvinella palmiformis</name>
    <dbReference type="NCBI Taxonomy" id="53620"/>
    <lineage>
        <taxon>Eukaryota</taxon>
        <taxon>Metazoa</taxon>
        <taxon>Spiralia</taxon>
        <taxon>Lophotrochozoa</taxon>
        <taxon>Annelida</taxon>
        <taxon>Polychaeta</taxon>
        <taxon>Sedentaria</taxon>
        <taxon>Canalipalpata</taxon>
        <taxon>Terebellida</taxon>
        <taxon>Terebelliformia</taxon>
        <taxon>Alvinellidae</taxon>
        <taxon>Paralvinella</taxon>
    </lineage>
</organism>
<comment type="caution">
    <text evidence="12">The sequence shown here is derived from an EMBL/GenBank/DDBJ whole genome shotgun (WGS) entry which is preliminary data.</text>
</comment>
<evidence type="ECO:0000256" key="10">
    <source>
        <dbReference type="PROSITE-ProRule" id="PRU00282"/>
    </source>
</evidence>
<evidence type="ECO:0008006" key="14">
    <source>
        <dbReference type="Google" id="ProtNLM"/>
    </source>
</evidence>